<feature type="transmembrane region" description="Helical" evidence="1">
    <location>
        <begin position="69"/>
        <end position="89"/>
    </location>
</feature>
<proteinExistence type="predicted"/>
<dbReference type="KEGG" id="cbau:H1R16_02820"/>
<evidence type="ECO:0000313" key="2">
    <source>
        <dbReference type="EMBL" id="MBA5245633.1"/>
    </source>
</evidence>
<evidence type="ECO:0000313" key="3">
    <source>
        <dbReference type="EMBL" id="QMS98957.1"/>
    </source>
</evidence>
<reference evidence="2" key="3">
    <citation type="submission" date="2020-07" db="EMBL/GenBank/DDBJ databases">
        <authorList>
            <person name="Yang C."/>
        </authorList>
    </citation>
    <scope>NUCLEOTIDE SEQUENCE</scope>
    <source>
        <strain evidence="2">Cx-624</strain>
    </source>
</reference>
<accession>A0A7D7LST7</accession>
<gene>
    <name evidence="3" type="ORF">H1R16_02820</name>
    <name evidence="2" type="ORF">H2507_00455</name>
</gene>
<dbReference type="InterPro" id="IPR021215">
    <property type="entry name" value="DUF2752"/>
</dbReference>
<keyword evidence="5" id="KW-1185">Reference proteome</keyword>
<protein>
    <submittedName>
        <fullName evidence="3">DUF2752 domain-containing protein</fullName>
    </submittedName>
</protein>
<dbReference type="Proteomes" id="UP000515349">
    <property type="component" value="Chromosome"/>
</dbReference>
<organism evidence="3 4">
    <name type="scientific">Marnyiella aurantia</name>
    <dbReference type="NCBI Taxonomy" id="2758037"/>
    <lineage>
        <taxon>Bacteria</taxon>
        <taxon>Pseudomonadati</taxon>
        <taxon>Bacteroidota</taxon>
        <taxon>Flavobacteriia</taxon>
        <taxon>Flavobacteriales</taxon>
        <taxon>Weeksellaceae</taxon>
        <taxon>Marnyiella</taxon>
    </lineage>
</organism>
<reference evidence="5" key="2">
    <citation type="submission" date="2020-07" db="EMBL/GenBank/DDBJ databases">
        <title>Flavobacterium sp. xlx-214.</title>
        <authorList>
            <person name="Yang C."/>
        </authorList>
    </citation>
    <scope>NUCLEOTIDE SEQUENCE [LARGE SCALE GENOMIC DNA]</scope>
    <source>
        <strain evidence="5">CX-624</strain>
    </source>
</reference>
<sequence length="96" mass="10965">MAAEDYMVSCLNKKIFGIECFGCGAQRAMLMVWEGRFAEAFQLFPAVYTLIVFGITVALHFLDKKRNYASALVIMAILNSVIMVISYFMRNDFLFK</sequence>
<keyword evidence="1" id="KW-0812">Transmembrane</keyword>
<reference evidence="3 4" key="1">
    <citation type="submission" date="2020-07" db="EMBL/GenBank/DDBJ databases">
        <title>Chryseobacterium sp.cx-624.</title>
        <authorList>
            <person name="Yang C."/>
        </authorList>
    </citation>
    <scope>NUCLEOTIDE SEQUENCE [LARGE SCALE GENOMIC DNA]</scope>
    <source>
        <strain evidence="3">Cx-624</strain>
        <strain evidence="4">cx-624</strain>
    </source>
</reference>
<dbReference type="EMBL" id="JACEUX010000001">
    <property type="protein sequence ID" value="MBA5245633.1"/>
    <property type="molecule type" value="Genomic_DNA"/>
</dbReference>
<evidence type="ECO:0000313" key="5">
    <source>
        <dbReference type="Proteomes" id="UP000539710"/>
    </source>
</evidence>
<name>A0A7D7LST7_9FLAO</name>
<evidence type="ECO:0000256" key="1">
    <source>
        <dbReference type="SAM" id="Phobius"/>
    </source>
</evidence>
<keyword evidence="1" id="KW-0472">Membrane</keyword>
<feature type="transmembrane region" description="Helical" evidence="1">
    <location>
        <begin position="40"/>
        <end position="62"/>
    </location>
</feature>
<keyword evidence="1" id="KW-1133">Transmembrane helix</keyword>
<dbReference type="RefSeq" id="WP_181885760.1">
    <property type="nucleotide sequence ID" value="NZ_CP059472.1"/>
</dbReference>
<dbReference type="Pfam" id="PF10825">
    <property type="entry name" value="DUF2752"/>
    <property type="match status" value="1"/>
</dbReference>
<evidence type="ECO:0000313" key="4">
    <source>
        <dbReference type="Proteomes" id="UP000515349"/>
    </source>
</evidence>
<dbReference type="Proteomes" id="UP000539710">
    <property type="component" value="Unassembled WGS sequence"/>
</dbReference>
<dbReference type="EMBL" id="CP059472">
    <property type="protein sequence ID" value="QMS98957.1"/>
    <property type="molecule type" value="Genomic_DNA"/>
</dbReference>
<dbReference type="AlphaFoldDB" id="A0A7D7LST7"/>